<keyword evidence="2" id="KW-1133">Transmembrane helix</keyword>
<organism evidence="3 4">
    <name type="scientific">Sphaerisporangium dianthi</name>
    <dbReference type="NCBI Taxonomy" id="1436120"/>
    <lineage>
        <taxon>Bacteria</taxon>
        <taxon>Bacillati</taxon>
        <taxon>Actinomycetota</taxon>
        <taxon>Actinomycetes</taxon>
        <taxon>Streptosporangiales</taxon>
        <taxon>Streptosporangiaceae</taxon>
        <taxon>Sphaerisporangium</taxon>
    </lineage>
</organism>
<proteinExistence type="predicted"/>
<keyword evidence="4" id="KW-1185">Reference proteome</keyword>
<feature type="compositionally biased region" description="Gly residues" evidence="1">
    <location>
        <begin position="173"/>
        <end position="186"/>
    </location>
</feature>
<feature type="compositionally biased region" description="Low complexity" evidence="1">
    <location>
        <begin position="163"/>
        <end position="172"/>
    </location>
</feature>
<feature type="compositionally biased region" description="Basic and acidic residues" evidence="1">
    <location>
        <begin position="120"/>
        <end position="129"/>
    </location>
</feature>
<name>A0ABV9C9J8_9ACTN</name>
<comment type="caution">
    <text evidence="3">The sequence shown here is derived from an EMBL/GenBank/DDBJ whole genome shotgun (WGS) entry which is preliminary data.</text>
</comment>
<feature type="transmembrane region" description="Helical" evidence="2">
    <location>
        <begin position="79"/>
        <end position="102"/>
    </location>
</feature>
<feature type="transmembrane region" description="Helical" evidence="2">
    <location>
        <begin position="46"/>
        <end position="73"/>
    </location>
</feature>
<feature type="region of interest" description="Disordered" evidence="1">
    <location>
        <begin position="120"/>
        <end position="199"/>
    </location>
</feature>
<dbReference type="InterPro" id="IPR009937">
    <property type="entry name" value="Phage_holin_3_6"/>
</dbReference>
<gene>
    <name evidence="3" type="ORF">ACFO60_03195</name>
</gene>
<feature type="compositionally biased region" description="Pro residues" evidence="1">
    <location>
        <begin position="135"/>
        <end position="147"/>
    </location>
</feature>
<reference evidence="4" key="1">
    <citation type="journal article" date="2019" name="Int. J. Syst. Evol. Microbiol.">
        <title>The Global Catalogue of Microorganisms (GCM) 10K type strain sequencing project: providing services to taxonomists for standard genome sequencing and annotation.</title>
        <authorList>
            <consortium name="The Broad Institute Genomics Platform"/>
            <consortium name="The Broad Institute Genome Sequencing Center for Infectious Disease"/>
            <person name="Wu L."/>
            <person name="Ma J."/>
        </authorList>
    </citation>
    <scope>NUCLEOTIDE SEQUENCE [LARGE SCALE GENOMIC DNA]</scope>
    <source>
        <strain evidence="4">CGMCC 4.7132</strain>
    </source>
</reference>
<sequence>MAAPTEEESLGALVAQASHHISTLVRSEIELAKAELKFDAKRVGTAVGLFGVAAFMLHLCLILASFAIAYGLVQLGMMPWLAFTIVTAFYLVMALLLAFVGYRRLKGLAGMKRTARSLKNLKDVARPGEEEPVALPTPSPRPAPEPYRGPTAGQVGHHRVPLAGSSASAPAGSAGGPTAGPSGATGAGDPDSGRTSPSP</sequence>
<evidence type="ECO:0000256" key="2">
    <source>
        <dbReference type="SAM" id="Phobius"/>
    </source>
</evidence>
<dbReference type="RefSeq" id="WP_380836569.1">
    <property type="nucleotide sequence ID" value="NZ_JBHSFP010000002.1"/>
</dbReference>
<dbReference type="Pfam" id="PF07332">
    <property type="entry name" value="Phage_holin_3_6"/>
    <property type="match status" value="1"/>
</dbReference>
<keyword evidence="2" id="KW-0472">Membrane</keyword>
<evidence type="ECO:0000313" key="4">
    <source>
        <dbReference type="Proteomes" id="UP001596004"/>
    </source>
</evidence>
<keyword evidence="2" id="KW-0812">Transmembrane</keyword>
<protein>
    <submittedName>
        <fullName evidence="3">Phage holin family protein</fullName>
    </submittedName>
</protein>
<accession>A0ABV9C9J8</accession>
<dbReference type="Proteomes" id="UP001596004">
    <property type="component" value="Unassembled WGS sequence"/>
</dbReference>
<evidence type="ECO:0000313" key="3">
    <source>
        <dbReference type="EMBL" id="MFC4529758.1"/>
    </source>
</evidence>
<evidence type="ECO:0000256" key="1">
    <source>
        <dbReference type="SAM" id="MobiDB-lite"/>
    </source>
</evidence>
<dbReference type="EMBL" id="JBHSFP010000002">
    <property type="protein sequence ID" value="MFC4529758.1"/>
    <property type="molecule type" value="Genomic_DNA"/>
</dbReference>